<dbReference type="Pfam" id="PF00106">
    <property type="entry name" value="adh_short"/>
    <property type="match status" value="1"/>
</dbReference>
<feature type="non-terminal residue" evidence="1">
    <location>
        <position position="1"/>
    </location>
</feature>
<dbReference type="EMBL" id="JAGKQH010000004">
    <property type="protein sequence ID" value="KAG6601685.1"/>
    <property type="molecule type" value="Genomic_DNA"/>
</dbReference>
<accession>A0AAV6NUF3</accession>
<proteinExistence type="predicted"/>
<evidence type="ECO:0000313" key="2">
    <source>
        <dbReference type="Proteomes" id="UP000685013"/>
    </source>
</evidence>
<reference evidence="1 2" key="1">
    <citation type="journal article" date="2021" name="Hortic Res">
        <title>The domestication of Cucurbita argyrosperma as revealed by the genome of its wild relative.</title>
        <authorList>
            <person name="Barrera-Redondo J."/>
            <person name="Sanchez-de la Vega G."/>
            <person name="Aguirre-Liguori J.A."/>
            <person name="Castellanos-Morales G."/>
            <person name="Gutierrez-Guerrero Y.T."/>
            <person name="Aguirre-Dugua X."/>
            <person name="Aguirre-Planter E."/>
            <person name="Tenaillon M.I."/>
            <person name="Lira-Saade R."/>
            <person name="Eguiarte L.E."/>
        </authorList>
    </citation>
    <scope>NUCLEOTIDE SEQUENCE [LARGE SCALE GENOMIC DNA]</scope>
    <source>
        <strain evidence="1">JBR-2021</strain>
    </source>
</reference>
<keyword evidence="2" id="KW-1185">Reference proteome</keyword>
<evidence type="ECO:0000313" key="1">
    <source>
        <dbReference type="EMBL" id="KAG6601685.1"/>
    </source>
</evidence>
<dbReference type="Proteomes" id="UP000685013">
    <property type="component" value="Chromosome 4"/>
</dbReference>
<dbReference type="PANTHER" id="PTHR45267">
    <property type="match status" value="1"/>
</dbReference>
<dbReference type="AlphaFoldDB" id="A0AAV6NUF3"/>
<dbReference type="GO" id="GO:0005829">
    <property type="term" value="C:cytosol"/>
    <property type="evidence" value="ECO:0007669"/>
    <property type="project" value="TreeGrafter"/>
</dbReference>
<sequence length="115" mass="12565">MSLSSIGIKPNPSTPCHFYTRLAIRFGQDKSMAATISNHELQQETKKTVLITGVTRGIGRALALEFAKHGHLIIGCGRDKTNLDSLQLQLSNASPQNHLLFIADVVRNAFSFAMS</sequence>
<organism evidence="1 2">
    <name type="scientific">Cucurbita argyrosperma subsp. sororia</name>
    <dbReference type="NCBI Taxonomy" id="37648"/>
    <lineage>
        <taxon>Eukaryota</taxon>
        <taxon>Viridiplantae</taxon>
        <taxon>Streptophyta</taxon>
        <taxon>Embryophyta</taxon>
        <taxon>Tracheophyta</taxon>
        <taxon>Spermatophyta</taxon>
        <taxon>Magnoliopsida</taxon>
        <taxon>eudicotyledons</taxon>
        <taxon>Gunneridae</taxon>
        <taxon>Pentapetalae</taxon>
        <taxon>rosids</taxon>
        <taxon>fabids</taxon>
        <taxon>Cucurbitales</taxon>
        <taxon>Cucurbitaceae</taxon>
        <taxon>Cucurbiteae</taxon>
        <taxon>Cucurbita</taxon>
    </lineage>
</organism>
<name>A0AAV6NUF3_9ROSI</name>
<dbReference type="GO" id="GO:0006760">
    <property type="term" value="P:folic acid-containing compound metabolic process"/>
    <property type="evidence" value="ECO:0007669"/>
    <property type="project" value="TreeGrafter"/>
</dbReference>
<dbReference type="GO" id="GO:0016616">
    <property type="term" value="F:oxidoreductase activity, acting on the CH-OH group of donors, NAD or NADP as acceptor"/>
    <property type="evidence" value="ECO:0007669"/>
    <property type="project" value="TreeGrafter"/>
</dbReference>
<dbReference type="InterPro" id="IPR002347">
    <property type="entry name" value="SDR_fam"/>
</dbReference>
<dbReference type="InterPro" id="IPR053241">
    <property type="entry name" value="NADPH_pterin_aldehyde_rdct"/>
</dbReference>
<gene>
    <name evidence="1" type="ORF">SDJN03_06918</name>
</gene>
<protein>
    <submittedName>
        <fullName evidence="1">NADPH-dependent pterin aldehyde reductase</fullName>
    </submittedName>
</protein>
<comment type="caution">
    <text evidence="1">The sequence shown here is derived from an EMBL/GenBank/DDBJ whole genome shotgun (WGS) entry which is preliminary data.</text>
</comment>
<dbReference type="PANTHER" id="PTHR45267:SF2">
    <property type="entry name" value="NADPH-DEPENDENT PTERIN ALDEHYDE REDUCTASE"/>
    <property type="match status" value="1"/>
</dbReference>